<feature type="region of interest" description="Disordered" evidence="1">
    <location>
        <begin position="624"/>
        <end position="732"/>
    </location>
</feature>
<dbReference type="PANTHER" id="PTHR13384:SF19">
    <property type="entry name" value="G PATCH DOMAIN-CONTAINING PROTEIN 1"/>
    <property type="match status" value="1"/>
</dbReference>
<dbReference type="GO" id="GO:0005634">
    <property type="term" value="C:nucleus"/>
    <property type="evidence" value="ECO:0007669"/>
    <property type="project" value="TreeGrafter"/>
</dbReference>
<dbReference type="GO" id="GO:0006397">
    <property type="term" value="P:mRNA processing"/>
    <property type="evidence" value="ECO:0007669"/>
    <property type="project" value="InterPro"/>
</dbReference>
<dbReference type="InterPro" id="IPR011666">
    <property type="entry name" value="DUF1604"/>
</dbReference>
<evidence type="ECO:0000313" key="3">
    <source>
        <dbReference type="EMBL" id="KAJ9151127.1"/>
    </source>
</evidence>
<gene>
    <name evidence="3" type="ORF">NKR23_g3218</name>
</gene>
<feature type="compositionally biased region" description="Polar residues" evidence="1">
    <location>
        <begin position="652"/>
        <end position="663"/>
    </location>
</feature>
<feature type="domain" description="G-patch" evidence="2">
    <location>
        <begin position="152"/>
        <end position="222"/>
    </location>
</feature>
<evidence type="ECO:0000259" key="2">
    <source>
        <dbReference type="PROSITE" id="PS50174"/>
    </source>
</evidence>
<dbReference type="Pfam" id="PF07713">
    <property type="entry name" value="DUF1604"/>
    <property type="match status" value="1"/>
</dbReference>
<dbReference type="Pfam" id="PF01585">
    <property type="entry name" value="G-patch"/>
    <property type="match status" value="1"/>
</dbReference>
<proteinExistence type="predicted"/>
<reference evidence="3" key="1">
    <citation type="submission" date="2022-07" db="EMBL/GenBank/DDBJ databases">
        <title>Fungi with potential for degradation of polypropylene.</title>
        <authorList>
            <person name="Gostincar C."/>
        </authorList>
    </citation>
    <scope>NUCLEOTIDE SEQUENCE</scope>
    <source>
        <strain evidence="3">EXF-13308</strain>
    </source>
</reference>
<dbReference type="EMBL" id="JANBVO010000006">
    <property type="protein sequence ID" value="KAJ9151127.1"/>
    <property type="molecule type" value="Genomic_DNA"/>
</dbReference>
<dbReference type="PROSITE" id="PS50174">
    <property type="entry name" value="G_PATCH"/>
    <property type="match status" value="1"/>
</dbReference>
<accession>A0AA38VTS4</accession>
<dbReference type="Proteomes" id="UP001174694">
    <property type="component" value="Unassembled WGS sequence"/>
</dbReference>
<organism evidence="3 4">
    <name type="scientific">Pleurostoma richardsiae</name>
    <dbReference type="NCBI Taxonomy" id="41990"/>
    <lineage>
        <taxon>Eukaryota</taxon>
        <taxon>Fungi</taxon>
        <taxon>Dikarya</taxon>
        <taxon>Ascomycota</taxon>
        <taxon>Pezizomycotina</taxon>
        <taxon>Sordariomycetes</taxon>
        <taxon>Sordariomycetidae</taxon>
        <taxon>Calosphaeriales</taxon>
        <taxon>Pleurostomataceae</taxon>
        <taxon>Pleurostoma</taxon>
    </lineage>
</organism>
<dbReference type="AlphaFoldDB" id="A0AA38VTS4"/>
<feature type="region of interest" description="Disordered" evidence="1">
    <location>
        <begin position="564"/>
        <end position="593"/>
    </location>
</feature>
<evidence type="ECO:0000256" key="1">
    <source>
        <dbReference type="SAM" id="MobiDB-lite"/>
    </source>
</evidence>
<evidence type="ECO:0000313" key="4">
    <source>
        <dbReference type="Proteomes" id="UP001174694"/>
    </source>
</evidence>
<feature type="region of interest" description="Disordered" evidence="1">
    <location>
        <begin position="81"/>
        <end position="109"/>
    </location>
</feature>
<dbReference type="GO" id="GO:0003723">
    <property type="term" value="F:RNA binding"/>
    <property type="evidence" value="ECO:0007669"/>
    <property type="project" value="TreeGrafter"/>
</dbReference>
<comment type="caution">
    <text evidence="3">The sequence shown here is derived from an EMBL/GenBank/DDBJ whole genome shotgun (WGS) entry which is preliminary data.</text>
</comment>
<dbReference type="Pfam" id="PF26093">
    <property type="entry name" value="HTH_TGH"/>
    <property type="match status" value="1"/>
</dbReference>
<feature type="region of interest" description="Disordered" evidence="1">
    <location>
        <begin position="367"/>
        <end position="408"/>
    </location>
</feature>
<protein>
    <submittedName>
        <fullName evidence="3">G patch domain-containing protein 1</fullName>
    </submittedName>
</protein>
<feature type="compositionally biased region" description="Basic and acidic residues" evidence="1">
    <location>
        <begin position="93"/>
        <end position="106"/>
    </location>
</feature>
<keyword evidence="4" id="KW-1185">Reference proteome</keyword>
<name>A0AA38VTS4_9PEZI</name>
<feature type="compositionally biased region" description="Basic and acidic residues" evidence="1">
    <location>
        <begin position="690"/>
        <end position="718"/>
    </location>
</feature>
<sequence length="732" mass="79520">MSSKRSRATYEADLQAQQSPFVLFGTPLPPLDPDVRDDGSYVPVWKQEVRDERGRKRLHGAFTGGWSAGYFNTVGSKEGWTPSTFVSSRTNRRKDDPKAGQQRPEDFMDEEDLAEAEEARKIQTSDAFAGLGLTEQDAVRTSGLAGLFRAEGETMGTKLLKRMGWKEGQGIGPKVRRKARLGTAKRTTDDDKTETYLFAPENVSMIGFVKKRDRKGLGYEGQSRLAPLSAPSRLGRGVDSDEESDEDIIGRPRTSISLAPKKKGIKHRSGIGIGVLNDTGSDDEDPYEIGPRISYTRVIGGDKKKKKKDTGTTSVNPTVKAKPVFIPKKSALARVALGVRKCHDGRLPLDGFVFGQQDDPLISMINTQGKYPPPKIPSDWKPTKQPKSRTKEGSPSYMSTADAAKASKLDPKSRAALLGEQQLPGKSVFDFLSPSARDRLAAVTGRTNLPQAKGEIPEEYALSPQEKLQRLLDEVPRLEKETAVAALTRAAAGSGPYGDDEGKRSRYRAYLENQAGFGRSLPPKPSKMTNEDWLREFHEFYNVARIFKPMTGMMAARFTTSSAASLSTGSDGKGDGKDLVTKPLPKPTDPAEEAAKMGMYGPMTRSVADFFPTRLLCKRFNVKPPAHVQPEPDVDTKSSPQAGGPAAGFYGNFSNEAAPSSGSLALIQAGAGESPPRVQGTATDTGESGKVAEKREEATVDSTRNEALEGKRAGEEVFKAIFGDSDDDDDDD</sequence>
<feature type="region of interest" description="Disordered" evidence="1">
    <location>
        <begin position="228"/>
        <end position="247"/>
    </location>
</feature>
<dbReference type="PANTHER" id="PTHR13384">
    <property type="entry name" value="G PATCH DOMAIN-CONTAINING PROTEIN 1"/>
    <property type="match status" value="1"/>
</dbReference>
<dbReference type="InterPro" id="IPR000467">
    <property type="entry name" value="G_patch_dom"/>
</dbReference>